<name>E1KQH9_9BACT</name>
<dbReference type="Gene3D" id="3.40.30.40">
    <property type="entry name" value="Perfringolysin"/>
    <property type="match status" value="1"/>
</dbReference>
<proteinExistence type="predicted"/>
<dbReference type="eggNOG" id="ENOG502ZBFE">
    <property type="taxonomic scope" value="Bacteria"/>
</dbReference>
<keyword evidence="1" id="KW-0732">Signal</keyword>
<protein>
    <recommendedName>
        <fullName evidence="4">Flavomodulin</fullName>
    </recommendedName>
</protein>
<dbReference type="EMBL" id="AEDO01000031">
    <property type="protein sequence ID" value="EFL46292.1"/>
    <property type="molecule type" value="Genomic_DNA"/>
</dbReference>
<dbReference type="Proteomes" id="UP000003610">
    <property type="component" value="Unassembled WGS sequence"/>
</dbReference>
<dbReference type="Pfam" id="PF01289">
    <property type="entry name" value="Thiol_cytolysin"/>
    <property type="match status" value="1"/>
</dbReference>
<dbReference type="Gene3D" id="3.90.840.10">
    <property type="entry name" value="Thiol-activated cytolysin superfamily/Thiol-activated cytolysin, alpha-beta domain"/>
    <property type="match status" value="1"/>
</dbReference>
<dbReference type="InterPro" id="IPR036363">
    <property type="entry name" value="Thiol_cytolysin_ab_sf"/>
</dbReference>
<gene>
    <name evidence="2" type="ORF">HMPREF9296_0771</name>
</gene>
<organism evidence="2 3">
    <name type="scientific">Prevotella disiens FB035-09AN</name>
    <dbReference type="NCBI Taxonomy" id="866771"/>
    <lineage>
        <taxon>Bacteria</taxon>
        <taxon>Pseudomonadati</taxon>
        <taxon>Bacteroidota</taxon>
        <taxon>Bacteroidia</taxon>
        <taxon>Bacteroidales</taxon>
        <taxon>Prevotellaceae</taxon>
        <taxon>Prevotella</taxon>
    </lineage>
</organism>
<feature type="signal peptide" evidence="1">
    <location>
        <begin position="1"/>
        <end position="30"/>
    </location>
</feature>
<evidence type="ECO:0000256" key="1">
    <source>
        <dbReference type="SAM" id="SignalP"/>
    </source>
</evidence>
<evidence type="ECO:0008006" key="4">
    <source>
        <dbReference type="Google" id="ProtNLM"/>
    </source>
</evidence>
<dbReference type="GO" id="GO:0015485">
    <property type="term" value="F:cholesterol binding"/>
    <property type="evidence" value="ECO:0007669"/>
    <property type="project" value="InterPro"/>
</dbReference>
<dbReference type="SUPFAM" id="SSF56978">
    <property type="entry name" value="Perfringolysin"/>
    <property type="match status" value="1"/>
</dbReference>
<dbReference type="STRING" id="866771.HMPREF9296_0771"/>
<reference evidence="2 3" key="1">
    <citation type="submission" date="2010-08" db="EMBL/GenBank/DDBJ databases">
        <authorList>
            <person name="Durkin A.S."/>
            <person name="Madupu R."/>
            <person name="Torralba M."/>
            <person name="Gillis M."/>
            <person name="Methe B."/>
            <person name="Sutton G."/>
            <person name="Nelson K.E."/>
        </authorList>
    </citation>
    <scope>NUCLEOTIDE SEQUENCE [LARGE SCALE GENOMIC DNA]</scope>
    <source>
        <strain evidence="2 3">FB035-09AN</strain>
    </source>
</reference>
<feature type="chain" id="PRO_5003148234" description="Flavomodulin" evidence="1">
    <location>
        <begin position="31"/>
        <end position="379"/>
    </location>
</feature>
<dbReference type="AlphaFoldDB" id="E1KQH9"/>
<accession>E1KQH9</accession>
<dbReference type="PROSITE" id="PS51257">
    <property type="entry name" value="PROKAR_LIPOPROTEIN"/>
    <property type="match status" value="1"/>
</dbReference>
<dbReference type="InterPro" id="IPR036359">
    <property type="entry name" value="Thiol_cytolysin_sf"/>
</dbReference>
<comment type="caution">
    <text evidence="2">The sequence shown here is derived from an EMBL/GenBank/DDBJ whole genome shotgun (WGS) entry which is preliminary data.</text>
</comment>
<evidence type="ECO:0000313" key="2">
    <source>
        <dbReference type="EMBL" id="EFL46292.1"/>
    </source>
</evidence>
<dbReference type="InterPro" id="IPR001869">
    <property type="entry name" value="Thiol_cytolysin"/>
</dbReference>
<evidence type="ECO:0000313" key="3">
    <source>
        <dbReference type="Proteomes" id="UP000003610"/>
    </source>
</evidence>
<sequence>MLNLRINKMKMKLFPTLSILLATAMFTSCNKDENSSNSLEDKKPVVFAKVQDEILSSEPTGNVVGNKREYREVVKKQITLNPVDIVDGRLSEVIYPGCVLRGDAFMEGEYSPVAIKNPKTITLSASFRGKNLQVSKQVLPTLSGVRQGINDLMNPNVGDIKYDEAPAYITYLSNEVTTKESFNKTFNIHVKASVFAGIVKAHFNYETQKLTSSGKHYVLVKVRQQFFNISMDTKNSDDWGEFGNLGEYEPVYVSSVDYGRVVHLLVETTESTESISKMIKAGIEASFPKFGGSVETTYKDKLDKYFKSEKIQIMVAGGPLEYARKIRNYDSFIEFIDIPNSKSLIGASVPIGYRVRSVRTNREIEVKNFYTEEILTTKK</sequence>